<feature type="compositionally biased region" description="Polar residues" evidence="1">
    <location>
        <begin position="1"/>
        <end position="17"/>
    </location>
</feature>
<gene>
    <name evidence="4" type="ORF">GCM10009539_74090</name>
</gene>
<dbReference type="Proteomes" id="UP001500967">
    <property type="component" value="Unassembled WGS sequence"/>
</dbReference>
<feature type="compositionally biased region" description="Low complexity" evidence="1">
    <location>
        <begin position="248"/>
        <end position="261"/>
    </location>
</feature>
<keyword evidence="5" id="KW-1185">Reference proteome</keyword>
<evidence type="ECO:0000256" key="1">
    <source>
        <dbReference type="SAM" id="MobiDB-lite"/>
    </source>
</evidence>
<reference evidence="4 5" key="1">
    <citation type="journal article" date="2019" name="Int. J. Syst. Evol. Microbiol.">
        <title>The Global Catalogue of Microorganisms (GCM) 10K type strain sequencing project: providing services to taxonomists for standard genome sequencing and annotation.</title>
        <authorList>
            <consortium name="The Broad Institute Genomics Platform"/>
            <consortium name="The Broad Institute Genome Sequencing Center for Infectious Disease"/>
            <person name="Wu L."/>
            <person name="Ma J."/>
        </authorList>
    </citation>
    <scope>NUCLEOTIDE SEQUENCE [LARGE SCALE GENOMIC DNA]</scope>
    <source>
        <strain evidence="4 5">JCM 10425</strain>
    </source>
</reference>
<dbReference type="PANTHER" id="PTHR38463">
    <property type="entry name" value="STRESS RESPONSE PROTEIN YSNF"/>
    <property type="match status" value="1"/>
</dbReference>
<protein>
    <submittedName>
        <fullName evidence="4">PRC and DUF2382 domain-containing protein</fullName>
    </submittedName>
</protein>
<evidence type="ECO:0000259" key="3">
    <source>
        <dbReference type="Pfam" id="PF09557"/>
    </source>
</evidence>
<evidence type="ECO:0000313" key="4">
    <source>
        <dbReference type="EMBL" id="GAA0275491.1"/>
    </source>
</evidence>
<comment type="caution">
    <text evidence="4">The sequence shown here is derived from an EMBL/GenBank/DDBJ whole genome shotgun (WGS) entry which is preliminary data.</text>
</comment>
<dbReference type="PANTHER" id="PTHR38463:SF1">
    <property type="entry name" value="STRESS RESPONSE PROTEIN YSNF"/>
    <property type="match status" value="1"/>
</dbReference>
<feature type="region of interest" description="Disordered" evidence="1">
    <location>
        <begin position="246"/>
        <end position="272"/>
    </location>
</feature>
<dbReference type="Gene3D" id="3.90.50.10">
    <property type="entry name" value="Photosynthetic Reaction Center, subunit H, domain 2"/>
    <property type="match status" value="1"/>
</dbReference>
<dbReference type="InterPro" id="IPR019060">
    <property type="entry name" value="DUF2382"/>
</dbReference>
<evidence type="ECO:0000259" key="2">
    <source>
        <dbReference type="Pfam" id="PF05239"/>
    </source>
</evidence>
<feature type="compositionally biased region" description="Basic and acidic residues" evidence="1">
    <location>
        <begin position="123"/>
        <end position="135"/>
    </location>
</feature>
<dbReference type="Pfam" id="PF05239">
    <property type="entry name" value="PRC"/>
    <property type="match status" value="1"/>
</dbReference>
<dbReference type="Pfam" id="PF09557">
    <property type="entry name" value="DUF2382"/>
    <property type="match status" value="1"/>
</dbReference>
<dbReference type="InterPro" id="IPR011033">
    <property type="entry name" value="PRC_barrel-like_sf"/>
</dbReference>
<proteinExistence type="predicted"/>
<evidence type="ECO:0000313" key="5">
    <source>
        <dbReference type="Proteomes" id="UP001500967"/>
    </source>
</evidence>
<feature type="domain" description="DUF2382" evidence="3">
    <location>
        <begin position="157"/>
        <end position="268"/>
    </location>
</feature>
<accession>A0ABN0V547</accession>
<feature type="compositionally biased region" description="Basic and acidic residues" evidence="1">
    <location>
        <begin position="262"/>
        <end position="272"/>
    </location>
</feature>
<dbReference type="InterPro" id="IPR027275">
    <property type="entry name" value="PRC-brl_dom"/>
</dbReference>
<dbReference type="InterPro" id="IPR052967">
    <property type="entry name" value="Stress_Response_Assoc"/>
</dbReference>
<organism evidence="4 5">
    <name type="scientific">Cryptosporangium japonicum</name>
    <dbReference type="NCBI Taxonomy" id="80872"/>
    <lineage>
        <taxon>Bacteria</taxon>
        <taxon>Bacillati</taxon>
        <taxon>Actinomycetota</taxon>
        <taxon>Actinomycetes</taxon>
        <taxon>Cryptosporangiales</taxon>
        <taxon>Cryptosporangiaceae</taxon>
        <taxon>Cryptosporangium</taxon>
    </lineage>
</organism>
<feature type="region of interest" description="Disordered" evidence="1">
    <location>
        <begin position="123"/>
        <end position="155"/>
    </location>
</feature>
<feature type="domain" description="PRC-barrel" evidence="2">
    <location>
        <begin position="6"/>
        <end position="75"/>
    </location>
</feature>
<dbReference type="SUPFAM" id="SSF50346">
    <property type="entry name" value="PRC-barrel domain"/>
    <property type="match status" value="1"/>
</dbReference>
<dbReference type="EMBL" id="BAAAGX010000033">
    <property type="protein sequence ID" value="GAA0275491.1"/>
    <property type="molecule type" value="Genomic_DNA"/>
</dbReference>
<dbReference type="RefSeq" id="WP_344653602.1">
    <property type="nucleotide sequence ID" value="NZ_BAAAGX010000033.1"/>
</dbReference>
<sequence length="272" mass="30417">MLTQEQIPSLIQSTAYDSSGDKIGSVKQVYLDDRTDRPQFATVHTGLFGLKESFVPLEGAELRGDRVVVPVDKAQVKDAPSIDPEGSDGSLTPTQVAELYRHYRLPTQPSGTRDTYAADVDRESDDHRHGQHYESDGGNVRFSGRETRTGRDDDNAMTRSEERLNVGTETHEAGRARLRKYVVTENEQHTVPVSRERVTVEREPITDANRGQAFSGPAISEAEHEVTLHEERPVVEKEAVPVERVRLGTETVTEEQTVGGQVRKERIDTDER</sequence>
<dbReference type="InterPro" id="IPR014747">
    <property type="entry name" value="Bac_photo_RC_H_C"/>
</dbReference>
<name>A0ABN0V547_9ACTN</name>
<feature type="region of interest" description="Disordered" evidence="1">
    <location>
        <begin position="1"/>
        <end position="21"/>
    </location>
</feature>
<feature type="compositionally biased region" description="Basic and acidic residues" evidence="1">
    <location>
        <begin position="143"/>
        <end position="155"/>
    </location>
</feature>